<evidence type="ECO:0000259" key="1">
    <source>
        <dbReference type="SMART" id="SM00065"/>
    </source>
</evidence>
<dbReference type="InterPro" id="IPR003018">
    <property type="entry name" value="GAF"/>
</dbReference>
<gene>
    <name evidence="2" type="ORF">WCD58_26345</name>
</gene>
<accession>A0ABU8MCS5</accession>
<dbReference type="EMBL" id="JBBEGM010000013">
    <property type="protein sequence ID" value="MEJ2864704.1"/>
    <property type="molecule type" value="Genomic_DNA"/>
</dbReference>
<name>A0ABU8MCS5_9PSEU</name>
<evidence type="ECO:0000313" key="3">
    <source>
        <dbReference type="Proteomes" id="UP001369736"/>
    </source>
</evidence>
<dbReference type="InterPro" id="IPR029016">
    <property type="entry name" value="GAF-like_dom_sf"/>
</dbReference>
<dbReference type="SMART" id="SM00065">
    <property type="entry name" value="GAF"/>
    <property type="match status" value="2"/>
</dbReference>
<keyword evidence="3" id="KW-1185">Reference proteome</keyword>
<protein>
    <submittedName>
        <fullName evidence="2">GAF domain-containing protein</fullName>
    </submittedName>
</protein>
<dbReference type="Pfam" id="PF13185">
    <property type="entry name" value="GAF_2"/>
    <property type="match status" value="2"/>
</dbReference>
<proteinExistence type="predicted"/>
<feature type="domain" description="GAF" evidence="1">
    <location>
        <begin position="207"/>
        <end position="350"/>
    </location>
</feature>
<dbReference type="Gene3D" id="3.30.450.40">
    <property type="match status" value="3"/>
</dbReference>
<evidence type="ECO:0000313" key="2">
    <source>
        <dbReference type="EMBL" id="MEJ2864704.1"/>
    </source>
</evidence>
<reference evidence="2 3" key="1">
    <citation type="submission" date="2024-03" db="EMBL/GenBank/DDBJ databases">
        <title>Actinomycetospora sp. OC33-EN07, a novel actinomycete isolated from wild orchid (Aerides multiflora).</title>
        <authorList>
            <person name="Suriyachadkun C."/>
        </authorList>
    </citation>
    <scope>NUCLEOTIDE SEQUENCE [LARGE SCALE GENOMIC DNA]</scope>
    <source>
        <strain evidence="2 3">OC33-EN07</strain>
    </source>
</reference>
<dbReference type="RefSeq" id="WP_337706071.1">
    <property type="nucleotide sequence ID" value="NZ_JBBEGM010000013.1"/>
</dbReference>
<comment type="caution">
    <text evidence="2">The sequence shown here is derived from an EMBL/GenBank/DDBJ whole genome shotgun (WGS) entry which is preliminary data.</text>
</comment>
<dbReference type="SUPFAM" id="SSF55781">
    <property type="entry name" value="GAF domain-like"/>
    <property type="match status" value="2"/>
</dbReference>
<sequence length="416" mass="43512">MPDQPEPLAAPSEGLAFPSVARLELDELLDQLIARATEVKLTQGRLRHLLDATHRITAGHDLDDLVGRIVESTRTLVGARSAALAVVRDDRVLRFVHAGMDAETATLVGGLPHGEVDRDGAPPVPSFLGVPLRAGGVVRGALYVAGSEHDGGFTADDEQLLTALAGAAGIAVENALLLDTARRRERWQAASARLSSGLLSGEIAAEDEVQHLLDTAVDVAQAYGAAVTRVVDADPGTAHVVAAAGLLREWAGRSAASPGSITRAALDEDGPLLIADALADPRTTGVVERAPEVRSVLAVSLPGPSDRTVLILARTDGDEAFGAVEAEMLLGFAAHATTAIELARGRRDREAVHVLEEREQLVLSISEGVVRRVQRVGLALTSSASGADGPLRDQLLAQVTELDDVVRAVRNTVLPG</sequence>
<organism evidence="2 3">
    <name type="scientific">Actinomycetospora flava</name>
    <dbReference type="NCBI Taxonomy" id="3129232"/>
    <lineage>
        <taxon>Bacteria</taxon>
        <taxon>Bacillati</taxon>
        <taxon>Actinomycetota</taxon>
        <taxon>Actinomycetes</taxon>
        <taxon>Pseudonocardiales</taxon>
        <taxon>Pseudonocardiaceae</taxon>
        <taxon>Actinomycetospora</taxon>
    </lineage>
</organism>
<feature type="domain" description="GAF" evidence="1">
    <location>
        <begin position="24"/>
        <end position="182"/>
    </location>
</feature>
<dbReference type="Proteomes" id="UP001369736">
    <property type="component" value="Unassembled WGS sequence"/>
</dbReference>